<feature type="transmembrane region" description="Helical" evidence="8">
    <location>
        <begin position="152"/>
        <end position="173"/>
    </location>
</feature>
<feature type="transmembrane region" description="Helical" evidence="8">
    <location>
        <begin position="75"/>
        <end position="100"/>
    </location>
</feature>
<evidence type="ECO:0000256" key="8">
    <source>
        <dbReference type="SAM" id="Phobius"/>
    </source>
</evidence>
<dbReference type="eggNOG" id="COG1368">
    <property type="taxonomic scope" value="Bacteria"/>
</dbReference>
<feature type="compositionally biased region" description="Low complexity" evidence="7">
    <location>
        <begin position="211"/>
        <end position="224"/>
    </location>
</feature>
<feature type="transmembrane region" description="Helical" evidence="8">
    <location>
        <begin position="44"/>
        <end position="63"/>
    </location>
</feature>
<name>I5AT43_EUBC6</name>
<feature type="region of interest" description="Disordered" evidence="7">
    <location>
        <begin position="203"/>
        <end position="243"/>
    </location>
</feature>
<dbReference type="InterPro" id="IPR017850">
    <property type="entry name" value="Alkaline_phosphatase_core_sf"/>
</dbReference>
<dbReference type="GO" id="GO:0005886">
    <property type="term" value="C:plasma membrane"/>
    <property type="evidence" value="ECO:0007669"/>
    <property type="project" value="UniProtKB-SubCell"/>
</dbReference>
<feature type="domain" description="Sulfatase N-terminal" evidence="9">
    <location>
        <begin position="283"/>
        <end position="547"/>
    </location>
</feature>
<accession>I5AT43</accession>
<feature type="transmembrane region" description="Helical" evidence="8">
    <location>
        <begin position="20"/>
        <end position="38"/>
    </location>
</feature>
<evidence type="ECO:0000256" key="6">
    <source>
        <dbReference type="ARBA" id="ARBA00023136"/>
    </source>
</evidence>
<evidence type="ECO:0000256" key="2">
    <source>
        <dbReference type="ARBA" id="ARBA00004936"/>
    </source>
</evidence>
<keyword evidence="5 8" id="KW-1133">Transmembrane helix</keyword>
<dbReference type="PANTHER" id="PTHR47371">
    <property type="entry name" value="LIPOTEICHOIC ACID SYNTHASE"/>
    <property type="match status" value="1"/>
</dbReference>
<evidence type="ECO:0000256" key="7">
    <source>
        <dbReference type="SAM" id="MobiDB-lite"/>
    </source>
</evidence>
<reference evidence="10 11" key="2">
    <citation type="submission" date="2012-02" db="EMBL/GenBank/DDBJ databases">
        <title>Improved High-Quality Draft sequence of Eubacterium cellulosolvens 6.</title>
        <authorList>
            <consortium name="US DOE Joint Genome Institute"/>
            <person name="Lucas S."/>
            <person name="Han J."/>
            <person name="Lapidus A."/>
            <person name="Cheng J.-F."/>
            <person name="Goodwin L."/>
            <person name="Pitluck S."/>
            <person name="Peters L."/>
            <person name="Mikhailova N."/>
            <person name="Gu W."/>
            <person name="Detter J.C."/>
            <person name="Han C."/>
            <person name="Tapia R."/>
            <person name="Land M."/>
            <person name="Hauser L."/>
            <person name="Kyrpides N."/>
            <person name="Ivanova N."/>
            <person name="Pagani I."/>
            <person name="Johnson E."/>
            <person name="Mukhopadhyay B."/>
            <person name="Anderson I."/>
            <person name="Woyke T."/>
        </authorList>
    </citation>
    <scope>NUCLEOTIDE SEQUENCE [LARGE SCALE GENOMIC DNA]</scope>
    <source>
        <strain evidence="10 11">6</strain>
    </source>
</reference>
<keyword evidence="6 8" id="KW-0472">Membrane</keyword>
<dbReference type="SUPFAM" id="SSF53649">
    <property type="entry name" value="Alkaline phosphatase-like"/>
    <property type="match status" value="1"/>
</dbReference>
<dbReference type="PANTHER" id="PTHR47371:SF3">
    <property type="entry name" value="PHOSPHOGLYCEROL TRANSFERASE I"/>
    <property type="match status" value="1"/>
</dbReference>
<dbReference type="OrthoDB" id="9762324at2"/>
<sequence length="611" mass="68290">MGKFFGFYKSERGRKILCLARYAISVLLMIMAATNAGASMLLVWIPELVILICLTQILAGISVKNKWGMKGCRGLFYVSGFFLVLYNIQMMVMFFGSSFITHTMMTNMAAVKDLSGKTGPYAAGVLLVVISTFLPIVCFQKRMAKKVLYGSMAVEMVTILMTGCGVSPCLGYVQLFQTARNSAEISRRVSTAEVNAADFKNEKKDVDESMKAAPSAAAPKSGSGEEAEQEKASDGSRKALTATPVETAFTDEMVIRDNALVSADSKKSEVVKPSYDGSRGEQPNIILILTEGFSQDIVEHPKEVTPNVAAYEEKSLNFTNYYNHTFATYRGVIGQLYSGHQLNDMDVNHLVSMHSILEDRGYTTTFVNVEPKKEDWTQYVHNLGFQNVVGDDATELKGMAETLSDRQAYDLLFDTVIEQNETGKPSFTVIYTFGTHLSLDSTDKKFGDGKDPVRNRYYNMDYQFSKFMEKYEKSELADNTIVIFTADHAAYVDNSYRSAFPGKKRKSRVCSRIPFFIYYPGIRPQTVDVRGRNSLDMTPTVLDYLGVSADNYFLGCSLLSPEANDFDVVFDDPDEEWWTAGGQLTELDKSESTIQQKIFDYYTLARNGVYE</sequence>
<comment type="pathway">
    <text evidence="2">Cell wall biogenesis; lipoteichoic acid biosynthesis.</text>
</comment>
<keyword evidence="11" id="KW-1185">Reference proteome</keyword>
<dbReference type="STRING" id="633697.EubceDRAFT1_1149"/>
<proteinExistence type="predicted"/>
<dbReference type="InterPro" id="IPR000917">
    <property type="entry name" value="Sulfatase_N"/>
</dbReference>
<dbReference type="EMBL" id="CM001487">
    <property type="protein sequence ID" value="EIM56966.1"/>
    <property type="molecule type" value="Genomic_DNA"/>
</dbReference>
<dbReference type="HOGENOM" id="CLU_036389_0_0_9"/>
<evidence type="ECO:0000256" key="3">
    <source>
        <dbReference type="ARBA" id="ARBA00022475"/>
    </source>
</evidence>
<dbReference type="InterPro" id="IPR050448">
    <property type="entry name" value="OpgB/LTA_synthase_biosynth"/>
</dbReference>
<keyword evidence="4 8" id="KW-0812">Transmembrane</keyword>
<keyword evidence="10" id="KW-0808">Transferase</keyword>
<organism evidence="10 11">
    <name type="scientific">Eubacterium cellulosolvens (strain ATCC 43171 / JCM 9499 / 6)</name>
    <name type="common">Cillobacterium cellulosolvens</name>
    <dbReference type="NCBI Taxonomy" id="633697"/>
    <lineage>
        <taxon>Bacteria</taxon>
        <taxon>Bacillati</taxon>
        <taxon>Bacillota</taxon>
        <taxon>Clostridia</taxon>
        <taxon>Eubacteriales</taxon>
        <taxon>Eubacteriaceae</taxon>
        <taxon>Eubacterium</taxon>
    </lineage>
</organism>
<evidence type="ECO:0000256" key="1">
    <source>
        <dbReference type="ARBA" id="ARBA00004651"/>
    </source>
</evidence>
<reference evidence="10 11" key="1">
    <citation type="submission" date="2010-08" db="EMBL/GenBank/DDBJ databases">
        <authorList>
            <consortium name="US DOE Joint Genome Institute (JGI-PGF)"/>
            <person name="Lucas S."/>
            <person name="Copeland A."/>
            <person name="Lapidus A."/>
            <person name="Cheng J.-F."/>
            <person name="Bruce D."/>
            <person name="Goodwin L."/>
            <person name="Pitluck S."/>
            <person name="Land M.L."/>
            <person name="Hauser L."/>
            <person name="Chang Y.-J."/>
            <person name="Anderson I.J."/>
            <person name="Johnson E."/>
            <person name="Mulhopadhyay B."/>
            <person name="Kyrpides N."/>
            <person name="Woyke T.J."/>
        </authorList>
    </citation>
    <scope>NUCLEOTIDE SEQUENCE [LARGE SCALE GENOMIC DNA]</scope>
    <source>
        <strain evidence="10 11">6</strain>
    </source>
</reference>
<keyword evidence="3" id="KW-1003">Cell membrane</keyword>
<evidence type="ECO:0000313" key="10">
    <source>
        <dbReference type="EMBL" id="EIM56966.1"/>
    </source>
</evidence>
<evidence type="ECO:0000256" key="5">
    <source>
        <dbReference type="ARBA" id="ARBA00022989"/>
    </source>
</evidence>
<evidence type="ECO:0000313" key="11">
    <source>
        <dbReference type="Proteomes" id="UP000005753"/>
    </source>
</evidence>
<dbReference type="Proteomes" id="UP000005753">
    <property type="component" value="Chromosome"/>
</dbReference>
<feature type="transmembrane region" description="Helical" evidence="8">
    <location>
        <begin position="120"/>
        <end position="140"/>
    </location>
</feature>
<comment type="subcellular location">
    <subcellularLocation>
        <location evidence="1">Cell membrane</location>
        <topology evidence="1">Multi-pass membrane protein</topology>
    </subcellularLocation>
</comment>
<dbReference type="Pfam" id="PF00884">
    <property type="entry name" value="Sulfatase"/>
    <property type="match status" value="1"/>
</dbReference>
<protein>
    <submittedName>
        <fullName evidence="10">Phosphoglycerol transferase family protein, alkaline phosphatase superfamily</fullName>
    </submittedName>
</protein>
<evidence type="ECO:0000259" key="9">
    <source>
        <dbReference type="Pfam" id="PF00884"/>
    </source>
</evidence>
<gene>
    <name evidence="10" type="ORF">EubceDRAFT1_1149</name>
</gene>
<dbReference type="Gene3D" id="3.40.720.10">
    <property type="entry name" value="Alkaline Phosphatase, subunit A"/>
    <property type="match status" value="1"/>
</dbReference>
<dbReference type="GO" id="GO:0016740">
    <property type="term" value="F:transferase activity"/>
    <property type="evidence" value="ECO:0007669"/>
    <property type="project" value="UniProtKB-KW"/>
</dbReference>
<evidence type="ECO:0000256" key="4">
    <source>
        <dbReference type="ARBA" id="ARBA00022692"/>
    </source>
</evidence>
<dbReference type="AlphaFoldDB" id="I5AT43"/>